<accession>A0A4Y2PZM7</accession>
<gene>
    <name evidence="1" type="ORF">AVEN_206885_1</name>
</gene>
<name>A0A4Y2PZM7_ARAVE</name>
<protein>
    <submittedName>
        <fullName evidence="1">Uncharacterized protein</fullName>
    </submittedName>
</protein>
<dbReference type="Proteomes" id="UP000499080">
    <property type="component" value="Unassembled WGS sequence"/>
</dbReference>
<dbReference type="AlphaFoldDB" id="A0A4Y2PZM7"/>
<sequence length="96" mass="10724">MVNSDRGKVPRFHNHKSYAGVTGKNTTNLLIADHMNSLTVIYSCVLSSSSVCRCYLRDCPLNDHHMWLACGLSEKCSTLFSWENVLAGRKNITGFT</sequence>
<organism evidence="1 2">
    <name type="scientific">Araneus ventricosus</name>
    <name type="common">Orbweaver spider</name>
    <name type="synonym">Epeira ventricosa</name>
    <dbReference type="NCBI Taxonomy" id="182803"/>
    <lineage>
        <taxon>Eukaryota</taxon>
        <taxon>Metazoa</taxon>
        <taxon>Ecdysozoa</taxon>
        <taxon>Arthropoda</taxon>
        <taxon>Chelicerata</taxon>
        <taxon>Arachnida</taxon>
        <taxon>Araneae</taxon>
        <taxon>Araneomorphae</taxon>
        <taxon>Entelegynae</taxon>
        <taxon>Araneoidea</taxon>
        <taxon>Araneidae</taxon>
        <taxon>Araneus</taxon>
    </lineage>
</organism>
<comment type="caution">
    <text evidence="1">The sequence shown here is derived from an EMBL/GenBank/DDBJ whole genome shotgun (WGS) entry which is preliminary data.</text>
</comment>
<proteinExistence type="predicted"/>
<keyword evidence="2" id="KW-1185">Reference proteome</keyword>
<evidence type="ECO:0000313" key="2">
    <source>
        <dbReference type="Proteomes" id="UP000499080"/>
    </source>
</evidence>
<dbReference type="EMBL" id="BGPR01012539">
    <property type="protein sequence ID" value="GBN56532.1"/>
    <property type="molecule type" value="Genomic_DNA"/>
</dbReference>
<reference evidence="1 2" key="1">
    <citation type="journal article" date="2019" name="Sci. Rep.">
        <title>Orb-weaving spider Araneus ventricosus genome elucidates the spidroin gene catalogue.</title>
        <authorList>
            <person name="Kono N."/>
            <person name="Nakamura H."/>
            <person name="Ohtoshi R."/>
            <person name="Moran D.A.P."/>
            <person name="Shinohara A."/>
            <person name="Yoshida Y."/>
            <person name="Fujiwara M."/>
            <person name="Mori M."/>
            <person name="Tomita M."/>
            <person name="Arakawa K."/>
        </authorList>
    </citation>
    <scope>NUCLEOTIDE SEQUENCE [LARGE SCALE GENOMIC DNA]</scope>
</reference>
<evidence type="ECO:0000313" key="1">
    <source>
        <dbReference type="EMBL" id="GBN56532.1"/>
    </source>
</evidence>